<protein>
    <recommendedName>
        <fullName evidence="3">asparagine synthase (glutamine-hydrolyzing)</fullName>
        <ecNumber evidence="3">6.3.5.4</ecNumber>
    </recommendedName>
</protein>
<dbReference type="GO" id="GO:0004066">
    <property type="term" value="F:asparagine synthase (glutamine-hydrolyzing) activity"/>
    <property type="evidence" value="ECO:0007669"/>
    <property type="project" value="UniProtKB-EC"/>
</dbReference>
<sequence>QPMWDAEHKIAVVFNGEIYNFKELRAELEKKYRFISQSDTEVIVYAYKEWGIKCFEKFNGIFALAIYNKQQEEIILARDRAGVNPLYYYFNSRQFIFSSEIKAILAHDVQRAVDMEAFNLYFQLLYVPEPRTMFKNIKKLPPAHYLRFRNNQISLERYWQVEDFSNLSSYDDAKKQIKTLFRDAIQKQLISDRPVGVFLSGGMDSSAVLGAVKEFHGGKIKTFSVGFKESTDPNKFNADFELARKTAKHYSTDHHELLVGPEDIKDNLEKIVWHLDEPNSNATAGAVFLLSQLAKQEVAVVLGGDGGDELFGGYPRYYYSALISLARHLVPGMIRKLISLKLNLPANEQRIAAFLCQKPALLAKVINTGVINQQAATSYLKRRFFPNHLCNPLLNQCNQCSDFEKYFMNVDRQSWLVDESLLRTNKMSMAFGLESRVPILDHRLIELSARIPTAWKLSLLQRPSAFQGKRIWRDAIHEYLPNHVLNQQKRGWFTPMAKWLRGGLRDFAIEILSPQNLPAEYFNTSEVQKVFIDHLESREYNLNIVWATVMWTLWYQEFIKHS</sequence>
<evidence type="ECO:0000256" key="7">
    <source>
        <dbReference type="ARBA" id="ARBA00048741"/>
    </source>
</evidence>
<dbReference type="PANTHER" id="PTHR43284">
    <property type="entry name" value="ASPARAGINE SYNTHETASE (GLUTAMINE-HYDROLYZING)"/>
    <property type="match status" value="1"/>
</dbReference>
<keyword evidence="6" id="KW-0315">Glutamine amidotransferase</keyword>
<dbReference type="SUPFAM" id="SSF52402">
    <property type="entry name" value="Adenine nucleotide alpha hydrolases-like"/>
    <property type="match status" value="1"/>
</dbReference>
<dbReference type="PIRSF" id="PIRSF001589">
    <property type="entry name" value="Asn_synthetase_glu-h"/>
    <property type="match status" value="1"/>
</dbReference>
<dbReference type="PANTHER" id="PTHR43284:SF1">
    <property type="entry name" value="ASPARAGINE SYNTHETASE"/>
    <property type="match status" value="1"/>
</dbReference>
<proteinExistence type="inferred from homology"/>
<gene>
    <name evidence="11" type="ORF">A3G00_02340</name>
</gene>
<organism evidence="11 12">
    <name type="scientific">Candidatus Magasanikbacteria bacterium RIFCSPLOWO2_12_FULL_43_12</name>
    <dbReference type="NCBI Taxonomy" id="1798692"/>
    <lineage>
        <taxon>Bacteria</taxon>
        <taxon>Candidatus Magasanikiibacteriota</taxon>
    </lineage>
</organism>
<accession>A0A1F6MRK9</accession>
<dbReference type="GO" id="GO:0006529">
    <property type="term" value="P:asparagine biosynthetic process"/>
    <property type="evidence" value="ECO:0007669"/>
    <property type="project" value="InterPro"/>
</dbReference>
<dbReference type="InterPro" id="IPR033738">
    <property type="entry name" value="AsnB_N"/>
</dbReference>
<dbReference type="InterPro" id="IPR001962">
    <property type="entry name" value="Asn_synthase"/>
</dbReference>
<evidence type="ECO:0000259" key="10">
    <source>
        <dbReference type="PROSITE" id="PS51278"/>
    </source>
</evidence>
<evidence type="ECO:0000313" key="11">
    <source>
        <dbReference type="EMBL" id="OGH74272.1"/>
    </source>
</evidence>
<evidence type="ECO:0000256" key="2">
    <source>
        <dbReference type="ARBA" id="ARBA00005752"/>
    </source>
</evidence>
<evidence type="ECO:0000256" key="9">
    <source>
        <dbReference type="PIRSR" id="PIRSR001589-3"/>
    </source>
</evidence>
<evidence type="ECO:0000256" key="5">
    <source>
        <dbReference type="ARBA" id="ARBA00022840"/>
    </source>
</evidence>
<dbReference type="InterPro" id="IPR017932">
    <property type="entry name" value="GATase_2_dom"/>
</dbReference>
<dbReference type="Pfam" id="PF13537">
    <property type="entry name" value="GATase_7"/>
    <property type="match status" value="1"/>
</dbReference>
<dbReference type="STRING" id="1798692.A3G00_02340"/>
<comment type="pathway">
    <text evidence="1">Amino-acid biosynthesis; L-asparagine biosynthesis; L-asparagine from L-aspartate (L-Gln route): step 1/1.</text>
</comment>
<evidence type="ECO:0000256" key="1">
    <source>
        <dbReference type="ARBA" id="ARBA00005187"/>
    </source>
</evidence>
<evidence type="ECO:0000313" key="12">
    <source>
        <dbReference type="Proteomes" id="UP000178347"/>
    </source>
</evidence>
<dbReference type="AlphaFoldDB" id="A0A1F6MRK9"/>
<dbReference type="Gene3D" id="3.60.20.10">
    <property type="entry name" value="Glutamine Phosphoribosylpyrophosphate, subunit 1, domain 1"/>
    <property type="match status" value="1"/>
</dbReference>
<dbReference type="InterPro" id="IPR029055">
    <property type="entry name" value="Ntn_hydrolases_N"/>
</dbReference>
<dbReference type="InterPro" id="IPR051786">
    <property type="entry name" value="ASN_synthetase/amidase"/>
</dbReference>
<dbReference type="InterPro" id="IPR006426">
    <property type="entry name" value="Asn_synth_AEB"/>
</dbReference>
<dbReference type="CDD" id="cd00712">
    <property type="entry name" value="AsnB"/>
    <property type="match status" value="1"/>
</dbReference>
<evidence type="ECO:0000256" key="4">
    <source>
        <dbReference type="ARBA" id="ARBA00022741"/>
    </source>
</evidence>
<feature type="non-terminal residue" evidence="11">
    <location>
        <position position="1"/>
    </location>
</feature>
<dbReference type="EC" id="6.3.5.4" evidence="3"/>
<dbReference type="GO" id="GO:0005829">
    <property type="term" value="C:cytosol"/>
    <property type="evidence" value="ECO:0007669"/>
    <property type="project" value="TreeGrafter"/>
</dbReference>
<keyword evidence="4 8" id="KW-0547">Nucleotide-binding</keyword>
<keyword evidence="5 8" id="KW-0067">ATP-binding</keyword>
<reference evidence="11 12" key="1">
    <citation type="journal article" date="2016" name="Nat. Commun.">
        <title>Thousands of microbial genomes shed light on interconnected biogeochemical processes in an aquifer system.</title>
        <authorList>
            <person name="Anantharaman K."/>
            <person name="Brown C.T."/>
            <person name="Hug L.A."/>
            <person name="Sharon I."/>
            <person name="Castelle C.J."/>
            <person name="Probst A.J."/>
            <person name="Thomas B.C."/>
            <person name="Singh A."/>
            <person name="Wilkins M.J."/>
            <person name="Karaoz U."/>
            <person name="Brodie E.L."/>
            <person name="Williams K.H."/>
            <person name="Hubbard S.S."/>
            <person name="Banfield J.F."/>
        </authorList>
    </citation>
    <scope>NUCLEOTIDE SEQUENCE [LARGE SCALE GENOMIC DNA]</scope>
</reference>
<comment type="caution">
    <text evidence="11">The sequence shown here is derived from an EMBL/GenBank/DDBJ whole genome shotgun (WGS) entry which is preliminary data.</text>
</comment>
<comment type="similarity">
    <text evidence="2">Belongs to the asparagine synthetase family.</text>
</comment>
<evidence type="ECO:0000256" key="6">
    <source>
        <dbReference type="ARBA" id="ARBA00022962"/>
    </source>
</evidence>
<dbReference type="GO" id="GO:0005524">
    <property type="term" value="F:ATP binding"/>
    <property type="evidence" value="ECO:0007669"/>
    <property type="project" value="UniProtKB-KW"/>
</dbReference>
<dbReference type="InterPro" id="IPR014729">
    <property type="entry name" value="Rossmann-like_a/b/a_fold"/>
</dbReference>
<feature type="site" description="Important for beta-aspartyl-AMP intermediate formation" evidence="9">
    <location>
        <position position="305"/>
    </location>
</feature>
<feature type="binding site" evidence="8">
    <location>
        <position position="39"/>
    </location>
    <ligand>
        <name>L-glutamine</name>
        <dbReference type="ChEBI" id="CHEBI:58359"/>
    </ligand>
</feature>
<dbReference type="Pfam" id="PF00733">
    <property type="entry name" value="Asn_synthase"/>
    <property type="match status" value="1"/>
</dbReference>
<dbReference type="CDD" id="cd01991">
    <property type="entry name" value="Asn_synthase_B_C"/>
    <property type="match status" value="1"/>
</dbReference>
<feature type="binding site" evidence="8">
    <location>
        <position position="225"/>
    </location>
    <ligand>
        <name>ATP</name>
        <dbReference type="ChEBI" id="CHEBI:30616"/>
    </ligand>
</feature>
<dbReference type="Gene3D" id="3.40.50.620">
    <property type="entry name" value="HUPs"/>
    <property type="match status" value="1"/>
</dbReference>
<evidence type="ECO:0000256" key="3">
    <source>
        <dbReference type="ARBA" id="ARBA00012737"/>
    </source>
</evidence>
<dbReference type="EMBL" id="MFQN01000019">
    <property type="protein sequence ID" value="OGH74272.1"/>
    <property type="molecule type" value="Genomic_DNA"/>
</dbReference>
<dbReference type="PROSITE" id="PS51278">
    <property type="entry name" value="GATASE_TYPE_2"/>
    <property type="match status" value="1"/>
</dbReference>
<comment type="catalytic activity">
    <reaction evidence="7">
        <text>L-aspartate + L-glutamine + ATP + H2O = L-asparagine + L-glutamate + AMP + diphosphate + H(+)</text>
        <dbReference type="Rhea" id="RHEA:12228"/>
        <dbReference type="ChEBI" id="CHEBI:15377"/>
        <dbReference type="ChEBI" id="CHEBI:15378"/>
        <dbReference type="ChEBI" id="CHEBI:29985"/>
        <dbReference type="ChEBI" id="CHEBI:29991"/>
        <dbReference type="ChEBI" id="CHEBI:30616"/>
        <dbReference type="ChEBI" id="CHEBI:33019"/>
        <dbReference type="ChEBI" id="CHEBI:58048"/>
        <dbReference type="ChEBI" id="CHEBI:58359"/>
        <dbReference type="ChEBI" id="CHEBI:456215"/>
        <dbReference type="EC" id="6.3.5.4"/>
    </reaction>
</comment>
<dbReference type="SUPFAM" id="SSF56235">
    <property type="entry name" value="N-terminal nucleophile aminohydrolases (Ntn hydrolases)"/>
    <property type="match status" value="1"/>
</dbReference>
<dbReference type="NCBIfam" id="TIGR01536">
    <property type="entry name" value="asn_synth_AEB"/>
    <property type="match status" value="1"/>
</dbReference>
<feature type="domain" description="Glutamine amidotransferase type-2" evidence="10">
    <location>
        <begin position="1"/>
        <end position="151"/>
    </location>
</feature>
<dbReference type="Proteomes" id="UP000178347">
    <property type="component" value="Unassembled WGS sequence"/>
</dbReference>
<evidence type="ECO:0000256" key="8">
    <source>
        <dbReference type="PIRSR" id="PIRSR001589-2"/>
    </source>
</evidence>
<name>A0A1F6MRK9_9BACT</name>